<dbReference type="RefSeq" id="XP_044724351.1">
    <property type="nucleotide sequence ID" value="XM_044860718.1"/>
</dbReference>
<accession>A0A9P8N376</accession>
<dbReference type="EMBL" id="JAIZPD010000002">
    <property type="protein sequence ID" value="KAH0966838.1"/>
    <property type="molecule type" value="Genomic_DNA"/>
</dbReference>
<dbReference type="Proteomes" id="UP000824596">
    <property type="component" value="Unassembled WGS sequence"/>
</dbReference>
<dbReference type="Pfam" id="PF14124">
    <property type="entry name" value="DUF4291"/>
    <property type="match status" value="1"/>
</dbReference>
<keyword evidence="2" id="KW-0547">Nucleotide-binding</keyword>
<sequence length="239" mass="27325">MEVNYQPRTQQQTCPPYRQIRALYDDSTITVYQAYNRIIAEAAVEAQRLNASPTYRAGRMTWIKPSWAWMMYRSGYSFKDPGQERILAITMKREHFIALLKRGVLTKKRRPPLEESSSPSSSSRANNSKNNDNTYSDANSSSSADVRIQWDPERTVRLEPLPYRSIQIGIPAALSSIWANEYITEIRDVTDRAQELKRVLEKRPGITAAELAELGLVPEERPFLVSDELAAILEMDVQV</sequence>
<evidence type="ECO:0000313" key="2">
    <source>
        <dbReference type="EMBL" id="KAH0966838.1"/>
    </source>
</evidence>
<feature type="compositionally biased region" description="Polar residues" evidence="1">
    <location>
        <begin position="134"/>
        <end position="144"/>
    </location>
</feature>
<organism evidence="2 3">
    <name type="scientific">Hirsutella rhossiliensis</name>
    <dbReference type="NCBI Taxonomy" id="111463"/>
    <lineage>
        <taxon>Eukaryota</taxon>
        <taxon>Fungi</taxon>
        <taxon>Dikarya</taxon>
        <taxon>Ascomycota</taxon>
        <taxon>Pezizomycotina</taxon>
        <taxon>Sordariomycetes</taxon>
        <taxon>Hypocreomycetidae</taxon>
        <taxon>Hypocreales</taxon>
        <taxon>Ophiocordycipitaceae</taxon>
        <taxon>Hirsutella</taxon>
    </lineage>
</organism>
<protein>
    <submittedName>
        <fullName evidence="2">ATP-dependent RNA helicase</fullName>
    </submittedName>
</protein>
<name>A0A9P8N376_9HYPO</name>
<dbReference type="AlphaFoldDB" id="A0A9P8N376"/>
<keyword evidence="2" id="KW-0067">ATP-binding</keyword>
<dbReference type="PANTHER" id="PTHR38567">
    <property type="entry name" value="DUF4291 DOMAIN-CONTAINING PROTEIN"/>
    <property type="match status" value="1"/>
</dbReference>
<reference evidence="2" key="1">
    <citation type="submission" date="2021-09" db="EMBL/GenBank/DDBJ databases">
        <title>A high-quality genome of the endoparasitic fungus Hirsutella rhossiliensis with a comparison of Hirsutella genomes reveals transposable elements contributing to genome size variation.</title>
        <authorList>
            <person name="Lin R."/>
            <person name="Jiao Y."/>
            <person name="Sun X."/>
            <person name="Ling J."/>
            <person name="Xie B."/>
            <person name="Cheng X."/>
        </authorList>
    </citation>
    <scope>NUCLEOTIDE SEQUENCE</scope>
    <source>
        <strain evidence="2">HR02</strain>
    </source>
</reference>
<dbReference type="GeneID" id="68351376"/>
<comment type="caution">
    <text evidence="2">The sequence shown here is derived from an EMBL/GenBank/DDBJ whole genome shotgun (WGS) entry which is preliminary data.</text>
</comment>
<keyword evidence="2" id="KW-0347">Helicase</keyword>
<evidence type="ECO:0000313" key="3">
    <source>
        <dbReference type="Proteomes" id="UP000824596"/>
    </source>
</evidence>
<gene>
    <name evidence="2" type="ORF">HRG_02247</name>
</gene>
<dbReference type="InterPro" id="IPR025633">
    <property type="entry name" value="DUF4291"/>
</dbReference>
<proteinExistence type="predicted"/>
<dbReference type="GO" id="GO:0004386">
    <property type="term" value="F:helicase activity"/>
    <property type="evidence" value="ECO:0007669"/>
    <property type="project" value="UniProtKB-KW"/>
</dbReference>
<keyword evidence="2" id="KW-0378">Hydrolase</keyword>
<evidence type="ECO:0000256" key="1">
    <source>
        <dbReference type="SAM" id="MobiDB-lite"/>
    </source>
</evidence>
<feature type="region of interest" description="Disordered" evidence="1">
    <location>
        <begin position="108"/>
        <end position="146"/>
    </location>
</feature>
<keyword evidence="3" id="KW-1185">Reference proteome</keyword>
<feature type="compositionally biased region" description="Low complexity" evidence="1">
    <location>
        <begin position="116"/>
        <end position="133"/>
    </location>
</feature>
<dbReference type="OrthoDB" id="413653at2759"/>
<dbReference type="PANTHER" id="PTHR38567:SF1">
    <property type="entry name" value="DUF4291 DOMAIN-CONTAINING PROTEIN"/>
    <property type="match status" value="1"/>
</dbReference>